<dbReference type="GO" id="GO:0016020">
    <property type="term" value="C:membrane"/>
    <property type="evidence" value="ECO:0007669"/>
    <property type="project" value="UniProtKB-SubCell"/>
</dbReference>
<dbReference type="AlphaFoldDB" id="A0AAE0DEB0"/>
<keyword evidence="4 6" id="KW-1133">Transmembrane helix</keyword>
<dbReference type="GO" id="GO:0005351">
    <property type="term" value="F:carbohydrate:proton symporter activity"/>
    <property type="evidence" value="ECO:0007669"/>
    <property type="project" value="TreeGrafter"/>
</dbReference>
<keyword evidence="3 6" id="KW-0812">Transmembrane</keyword>
<protein>
    <submittedName>
        <fullName evidence="8">Maltose permease</fullName>
    </submittedName>
</protein>
<evidence type="ECO:0000256" key="5">
    <source>
        <dbReference type="ARBA" id="ARBA00023136"/>
    </source>
</evidence>
<feature type="domain" description="Major facilitator superfamily (MFS) profile" evidence="7">
    <location>
        <begin position="38"/>
        <end position="280"/>
    </location>
</feature>
<keyword evidence="9" id="KW-1185">Reference proteome</keyword>
<dbReference type="PROSITE" id="PS50850">
    <property type="entry name" value="MFS"/>
    <property type="match status" value="1"/>
</dbReference>
<name>A0AAE0DEB0_COLKA</name>
<dbReference type="PANTHER" id="PTHR48022">
    <property type="entry name" value="PLASTIDIC GLUCOSE TRANSPORTER 4"/>
    <property type="match status" value="1"/>
</dbReference>
<gene>
    <name evidence="8" type="ORF">CKAH01_00119</name>
</gene>
<evidence type="ECO:0000313" key="8">
    <source>
        <dbReference type="EMBL" id="KAK2780175.1"/>
    </source>
</evidence>
<comment type="similarity">
    <text evidence="2">Belongs to the major facilitator superfamily. Sugar transporter (TC 2.A.1.1) family.</text>
</comment>
<dbReference type="Pfam" id="PF00083">
    <property type="entry name" value="Sugar_tr"/>
    <property type="match status" value="2"/>
</dbReference>
<dbReference type="PROSITE" id="PS00216">
    <property type="entry name" value="SUGAR_TRANSPORT_1"/>
    <property type="match status" value="1"/>
</dbReference>
<evidence type="ECO:0000256" key="6">
    <source>
        <dbReference type="SAM" id="Phobius"/>
    </source>
</evidence>
<feature type="transmembrane region" description="Helical" evidence="6">
    <location>
        <begin position="138"/>
        <end position="160"/>
    </location>
</feature>
<feature type="transmembrane region" description="Helical" evidence="6">
    <location>
        <begin position="114"/>
        <end position="132"/>
    </location>
</feature>
<keyword evidence="5 6" id="KW-0472">Membrane</keyword>
<dbReference type="SUPFAM" id="SSF103473">
    <property type="entry name" value="MFS general substrate transporter"/>
    <property type="match status" value="1"/>
</dbReference>
<evidence type="ECO:0000256" key="4">
    <source>
        <dbReference type="ARBA" id="ARBA00022989"/>
    </source>
</evidence>
<dbReference type="InterPro" id="IPR005828">
    <property type="entry name" value="MFS_sugar_transport-like"/>
</dbReference>
<dbReference type="Proteomes" id="UP001281614">
    <property type="component" value="Unassembled WGS sequence"/>
</dbReference>
<organism evidence="8 9">
    <name type="scientific">Colletotrichum kahawae</name>
    <name type="common">Coffee berry disease fungus</name>
    <dbReference type="NCBI Taxonomy" id="34407"/>
    <lineage>
        <taxon>Eukaryota</taxon>
        <taxon>Fungi</taxon>
        <taxon>Dikarya</taxon>
        <taxon>Ascomycota</taxon>
        <taxon>Pezizomycotina</taxon>
        <taxon>Sordariomycetes</taxon>
        <taxon>Hypocreomycetidae</taxon>
        <taxon>Glomerellales</taxon>
        <taxon>Glomerellaceae</taxon>
        <taxon>Colletotrichum</taxon>
        <taxon>Colletotrichum gloeosporioides species complex</taxon>
    </lineage>
</organism>
<dbReference type="InterPro" id="IPR036259">
    <property type="entry name" value="MFS_trans_sf"/>
</dbReference>
<proteinExistence type="inferred from homology"/>
<feature type="transmembrane region" description="Helical" evidence="6">
    <location>
        <begin position="86"/>
        <end position="105"/>
    </location>
</feature>
<evidence type="ECO:0000256" key="2">
    <source>
        <dbReference type="ARBA" id="ARBA00010992"/>
    </source>
</evidence>
<evidence type="ECO:0000256" key="3">
    <source>
        <dbReference type="ARBA" id="ARBA00022692"/>
    </source>
</evidence>
<evidence type="ECO:0000313" key="9">
    <source>
        <dbReference type="Proteomes" id="UP001281614"/>
    </source>
</evidence>
<reference evidence="8" key="1">
    <citation type="submission" date="2023-02" db="EMBL/GenBank/DDBJ databases">
        <title>Colletotrichum kahawae CIFC_Que2 genome sequencing and assembly.</title>
        <authorList>
            <person name="Baroncelli R."/>
        </authorList>
    </citation>
    <scope>NUCLEOTIDE SEQUENCE</scope>
    <source>
        <strain evidence="8">CIFC_Que2</strain>
    </source>
</reference>
<comment type="caution">
    <text evidence="8">The sequence shown here is derived from an EMBL/GenBank/DDBJ whole genome shotgun (WGS) entry which is preliminary data.</text>
</comment>
<sequence length="280" mass="30577">MASVTEKTASKKDLHASQHVEAPTNVDLESENKKVLGWCLLIFLLPVNFGYEASTVGNLLAVTPFLEEFGQQVNGEWVVSARDQQILNAATTIGLFVSAFATGFVSDRLGRKKTIIGACILCVAGVIAQYFAKSIMQIFGGKIVASFGFGLGHSLGPVFVAELAPVRMRGTCLALVVRESLTRNPFWNMTKFRKNTMIVIGQWLNSLAVFASDKTHTDQLAWRIPIITQIIPPGLLLLGLPFLPESPSWLIMHGRPDEARRLVLRQNPPPPEAATPSVPT</sequence>
<evidence type="ECO:0000259" key="7">
    <source>
        <dbReference type="PROSITE" id="PS50850"/>
    </source>
</evidence>
<evidence type="ECO:0000256" key="1">
    <source>
        <dbReference type="ARBA" id="ARBA00004141"/>
    </source>
</evidence>
<dbReference type="InterPro" id="IPR050360">
    <property type="entry name" value="MFS_Sugar_Transporters"/>
</dbReference>
<accession>A0AAE0DEB0</accession>
<dbReference type="PANTHER" id="PTHR48022:SF2">
    <property type="entry name" value="PLASTIDIC GLUCOSE TRANSPORTER 4"/>
    <property type="match status" value="1"/>
</dbReference>
<comment type="subcellular location">
    <subcellularLocation>
        <location evidence="1">Membrane</location>
        <topology evidence="1">Multi-pass membrane protein</topology>
    </subcellularLocation>
</comment>
<dbReference type="InterPro" id="IPR020846">
    <property type="entry name" value="MFS_dom"/>
</dbReference>
<dbReference type="Gene3D" id="1.20.1250.20">
    <property type="entry name" value="MFS general substrate transporter like domains"/>
    <property type="match status" value="1"/>
</dbReference>
<dbReference type="InterPro" id="IPR005829">
    <property type="entry name" value="Sugar_transporter_CS"/>
</dbReference>
<dbReference type="EMBL" id="VYYT01000001">
    <property type="protein sequence ID" value="KAK2780175.1"/>
    <property type="molecule type" value="Genomic_DNA"/>
</dbReference>